<dbReference type="PANTHER" id="PTHR43013:SF1">
    <property type="entry name" value="GLUTAMYL-TRNA REDUCTASE"/>
    <property type="match status" value="1"/>
</dbReference>
<dbReference type="GO" id="GO:0050661">
    <property type="term" value="F:NADP binding"/>
    <property type="evidence" value="ECO:0007669"/>
    <property type="project" value="InterPro"/>
</dbReference>
<dbReference type="SUPFAM" id="SSF51735">
    <property type="entry name" value="NAD(P)-binding Rossmann-fold domains"/>
    <property type="match status" value="1"/>
</dbReference>
<comment type="caution">
    <text evidence="15">The sequence shown here is derived from an EMBL/GenBank/DDBJ whole genome shotgun (WGS) entry which is preliminary data.</text>
</comment>
<dbReference type="InterPro" id="IPR015896">
    <property type="entry name" value="4pyrrol_synth_GluRdtase_dimer"/>
</dbReference>
<evidence type="ECO:0000259" key="14">
    <source>
        <dbReference type="Pfam" id="PF05201"/>
    </source>
</evidence>
<evidence type="ECO:0000256" key="1">
    <source>
        <dbReference type="ARBA" id="ARBA00001916"/>
    </source>
</evidence>
<dbReference type="EC" id="1.2.1.70" evidence="10"/>
<dbReference type="Pfam" id="PF01379">
    <property type="entry name" value="Porphobil_deam"/>
    <property type="match status" value="1"/>
</dbReference>
<comment type="catalytic activity">
    <reaction evidence="9 10">
        <text>(S)-4-amino-5-oxopentanoate + tRNA(Glu) + NADP(+) = L-glutamyl-tRNA(Glu) + NADPH + H(+)</text>
        <dbReference type="Rhea" id="RHEA:12344"/>
        <dbReference type="Rhea" id="RHEA-COMP:9663"/>
        <dbReference type="Rhea" id="RHEA-COMP:9680"/>
        <dbReference type="ChEBI" id="CHEBI:15378"/>
        <dbReference type="ChEBI" id="CHEBI:57501"/>
        <dbReference type="ChEBI" id="CHEBI:57783"/>
        <dbReference type="ChEBI" id="CHEBI:58349"/>
        <dbReference type="ChEBI" id="CHEBI:78442"/>
        <dbReference type="ChEBI" id="CHEBI:78520"/>
        <dbReference type="EC" id="1.2.1.70"/>
    </reaction>
</comment>
<dbReference type="FunFam" id="3.30.460.30:FF:000001">
    <property type="entry name" value="Glutamyl-tRNA reductase"/>
    <property type="match status" value="1"/>
</dbReference>
<comment type="pathway">
    <text evidence="2 10">Porphyrin-containing compound metabolism; protoporphyrin-IX biosynthesis; 5-aminolevulinate from L-glutamyl-tRNA(Glu): step 1/2.</text>
</comment>
<dbReference type="Proteomes" id="UP001195483">
    <property type="component" value="Unassembled WGS sequence"/>
</dbReference>
<evidence type="ECO:0000256" key="4">
    <source>
        <dbReference type="ARBA" id="ARBA00005916"/>
    </source>
</evidence>
<gene>
    <name evidence="15" type="ORF">CHS0354_002071</name>
</gene>
<dbReference type="InterPro" id="IPR006151">
    <property type="entry name" value="Shikm_DH/Glu-tRNA_Rdtase"/>
</dbReference>
<comment type="cofactor">
    <cofactor evidence="1">
        <name>dipyrromethane</name>
        <dbReference type="ChEBI" id="CHEBI:60342"/>
    </cofactor>
</comment>
<dbReference type="HAMAP" id="MF_00087">
    <property type="entry name" value="Glu_tRNA_reductase"/>
    <property type="match status" value="1"/>
</dbReference>
<keyword evidence="7 10" id="KW-0560">Oxidoreductase</keyword>
<comment type="similarity">
    <text evidence="4 10">Belongs to the glutamyl-tRNA reductase family.</text>
</comment>
<dbReference type="InterPro" id="IPR000860">
    <property type="entry name" value="HemC"/>
</dbReference>
<dbReference type="Gene3D" id="3.40.50.720">
    <property type="entry name" value="NAD(P)-binding Rossmann-like Domain"/>
    <property type="match status" value="1"/>
</dbReference>
<dbReference type="FunFam" id="3.40.190.10:FF:000005">
    <property type="entry name" value="Porphobilinogen deaminase"/>
    <property type="match status" value="1"/>
</dbReference>
<dbReference type="SUPFAM" id="SSF53850">
    <property type="entry name" value="Periplasmic binding protein-like II"/>
    <property type="match status" value="1"/>
</dbReference>
<dbReference type="Pfam" id="PF01488">
    <property type="entry name" value="Shikimate_DH"/>
    <property type="match status" value="1"/>
</dbReference>
<evidence type="ECO:0000313" key="16">
    <source>
        <dbReference type="Proteomes" id="UP001195483"/>
    </source>
</evidence>
<dbReference type="AlphaFoldDB" id="A0AAE0T6A1"/>
<dbReference type="PANTHER" id="PTHR43013">
    <property type="entry name" value="GLUTAMYL-TRNA REDUCTASE"/>
    <property type="match status" value="1"/>
</dbReference>
<evidence type="ECO:0000256" key="3">
    <source>
        <dbReference type="ARBA" id="ARBA00005638"/>
    </source>
</evidence>
<dbReference type="SUPFAM" id="SSF69742">
    <property type="entry name" value="Glutamyl tRNA-reductase catalytic, N-terminal domain"/>
    <property type="match status" value="1"/>
</dbReference>
<dbReference type="Gene3D" id="3.40.190.10">
    <property type="entry name" value="Periplasmic binding protein-like II"/>
    <property type="match status" value="2"/>
</dbReference>
<evidence type="ECO:0000256" key="9">
    <source>
        <dbReference type="ARBA" id="ARBA00047464"/>
    </source>
</evidence>
<organism evidence="15 16">
    <name type="scientific">Potamilus streckersoni</name>
    <dbReference type="NCBI Taxonomy" id="2493646"/>
    <lineage>
        <taxon>Eukaryota</taxon>
        <taxon>Metazoa</taxon>
        <taxon>Spiralia</taxon>
        <taxon>Lophotrochozoa</taxon>
        <taxon>Mollusca</taxon>
        <taxon>Bivalvia</taxon>
        <taxon>Autobranchia</taxon>
        <taxon>Heteroconchia</taxon>
        <taxon>Palaeoheterodonta</taxon>
        <taxon>Unionida</taxon>
        <taxon>Unionoidea</taxon>
        <taxon>Unionidae</taxon>
        <taxon>Ambleminae</taxon>
        <taxon>Lampsilini</taxon>
        <taxon>Potamilus</taxon>
    </lineage>
</organism>
<dbReference type="InterPro" id="IPR018214">
    <property type="entry name" value="GluRdtase_CS"/>
</dbReference>
<evidence type="ECO:0000256" key="10">
    <source>
        <dbReference type="RuleBase" id="RU000584"/>
    </source>
</evidence>
<dbReference type="GO" id="GO:0006783">
    <property type="term" value="P:heme biosynthetic process"/>
    <property type="evidence" value="ECO:0007669"/>
    <property type="project" value="UniProtKB-ARBA"/>
</dbReference>
<evidence type="ECO:0000259" key="12">
    <source>
        <dbReference type="Pfam" id="PF01379"/>
    </source>
</evidence>
<dbReference type="Gene3D" id="3.30.460.30">
    <property type="entry name" value="Glutamyl-tRNA reductase, N-terminal domain"/>
    <property type="match status" value="1"/>
</dbReference>
<dbReference type="InterPro" id="IPR036453">
    <property type="entry name" value="GluRdtase_dimer_dom_sf"/>
</dbReference>
<dbReference type="SUPFAM" id="SSF69075">
    <property type="entry name" value="Glutamyl tRNA-reductase dimerization domain"/>
    <property type="match status" value="1"/>
</dbReference>
<evidence type="ECO:0000259" key="13">
    <source>
        <dbReference type="Pfam" id="PF01488"/>
    </source>
</evidence>
<dbReference type="InterPro" id="IPR036343">
    <property type="entry name" value="GluRdtase_N_sf"/>
</dbReference>
<feature type="domain" description="Glutamyl-tRNA reductase N-terminal" evidence="14">
    <location>
        <begin position="6"/>
        <end position="165"/>
    </location>
</feature>
<evidence type="ECO:0000256" key="2">
    <source>
        <dbReference type="ARBA" id="ARBA00005059"/>
    </source>
</evidence>
<evidence type="ECO:0000256" key="5">
    <source>
        <dbReference type="ARBA" id="ARBA00022679"/>
    </source>
</evidence>
<dbReference type="InterPro" id="IPR000343">
    <property type="entry name" value="4pyrrol_synth_GluRdtase"/>
</dbReference>
<dbReference type="GO" id="GO:0008883">
    <property type="term" value="F:glutamyl-tRNA reductase activity"/>
    <property type="evidence" value="ECO:0007669"/>
    <property type="project" value="UniProtKB-EC"/>
</dbReference>
<dbReference type="GO" id="GO:0004418">
    <property type="term" value="F:hydroxymethylbilane synthase activity"/>
    <property type="evidence" value="ECO:0007669"/>
    <property type="project" value="InterPro"/>
</dbReference>
<feature type="domain" description="Porphobilinogen deaminase N-terminal" evidence="12">
    <location>
        <begin position="448"/>
        <end position="647"/>
    </location>
</feature>
<accession>A0AAE0T6A1</accession>
<proteinExistence type="inferred from homology"/>
<dbReference type="NCBIfam" id="TIGR00212">
    <property type="entry name" value="hemC"/>
    <property type="match status" value="1"/>
</dbReference>
<feature type="domain" description="Quinate/shikimate 5-dehydrogenase/glutamyl-tRNA reductase" evidence="13">
    <location>
        <begin position="180"/>
        <end position="315"/>
    </location>
</feature>
<dbReference type="EMBL" id="JAEAOA010000186">
    <property type="protein sequence ID" value="KAK3604263.1"/>
    <property type="molecule type" value="Genomic_DNA"/>
</dbReference>
<dbReference type="FunFam" id="3.40.50.720:FF:000031">
    <property type="entry name" value="Glutamyl-tRNA reductase"/>
    <property type="match status" value="1"/>
</dbReference>
<evidence type="ECO:0000256" key="8">
    <source>
        <dbReference type="ARBA" id="ARBA00023244"/>
    </source>
</evidence>
<reference evidence="15" key="2">
    <citation type="journal article" date="2021" name="Genome Biol. Evol.">
        <title>Developing a high-quality reference genome for a parasitic bivalve with doubly uniparental inheritance (Bivalvia: Unionida).</title>
        <authorList>
            <person name="Smith C.H."/>
        </authorList>
    </citation>
    <scope>NUCLEOTIDE SEQUENCE</scope>
    <source>
        <strain evidence="15">CHS0354</strain>
        <tissue evidence="15">Mantle</tissue>
    </source>
</reference>
<keyword evidence="16" id="KW-1185">Reference proteome</keyword>
<dbReference type="InterPro" id="IPR036291">
    <property type="entry name" value="NAD(P)-bd_dom_sf"/>
</dbReference>
<dbReference type="InterPro" id="IPR022417">
    <property type="entry name" value="Porphobilin_deaminase_N"/>
</dbReference>
<name>A0AAE0T6A1_9BIVA</name>
<dbReference type="CDD" id="cd05213">
    <property type="entry name" value="NAD_bind_Glutamyl_tRNA_reduct"/>
    <property type="match status" value="1"/>
</dbReference>
<keyword evidence="8 10" id="KW-0627">Porphyrin biosynthesis</keyword>
<reference evidence="15" key="3">
    <citation type="submission" date="2023-05" db="EMBL/GenBank/DDBJ databases">
        <authorList>
            <person name="Smith C.H."/>
        </authorList>
    </citation>
    <scope>NUCLEOTIDE SEQUENCE</scope>
    <source>
        <strain evidence="15">CHS0354</strain>
        <tissue evidence="15">Mantle</tissue>
    </source>
</reference>
<sequence>MIFNVIGAGFRETPIEIREKLSVDGDLYGVVCQVLKANCGIKDVSVISTCNRIEIYYTLPEDQIEADSKSNSDHKDTGVIQAFLSVVGVSEDIVRYFYHHRDKAAIRHLFSVTAALDSLVVGEPQITGQVKDGFRRSCELSPVSGFMRRIFEEAFRVAKKIRQETDIGRTGVSVSYVVAELAKKILDNLHDRTVLVIGSGEMAELAVMNLMRNGVTKIRIANRTFENACSLAEKYRASVVRFEHIADALTDADMVISSTGSRNYIITAEMVKQAVRGRRKSPLFMIDIALPRDIEATANELDNVFLYNVDDLQQIANENMGNRLREAQKASQIVEQETDLVMRRLNFREMTPLINALRAKLENTVRESITDKIISSPDFTDSQKQIIKRASGAVVNKLLHTHIRQIRTMHAEGKDPVPVLAEMFDLNLDDFAGQHADNSEVVTHDNPRLAVCQTDIIIRYISRLYPDIQCEKILLKTTGDKILDKALSDIGGKGLFLKELEEALMSGEADIAVHSVKDVPAVLYPGLELGAVIPEDSPLDAFISDDYASFAGMPAGTKVGTSSQRRTAQLRILRPDIEFVPLRGNLDTRLRKMREKQTDAVILAAAGMERLGMQSHIRHKFSAEQCIPAVSQGIIGIEFRTGDQNIRKLLDKLNSPPTFRRMQLERCFKDRADADCKTPAACYLETKPDGYECYMFLADTAMTQWTKHREFLKFGGENLEERISAIADKMMTVLANRQGHPF</sequence>
<keyword evidence="5" id="KW-0808">Transferase</keyword>
<evidence type="ECO:0000259" key="11">
    <source>
        <dbReference type="Pfam" id="PF00745"/>
    </source>
</evidence>
<evidence type="ECO:0000256" key="6">
    <source>
        <dbReference type="ARBA" id="ARBA00022857"/>
    </source>
</evidence>
<dbReference type="PRINTS" id="PR00151">
    <property type="entry name" value="PORPHBDMNASE"/>
</dbReference>
<dbReference type="Pfam" id="PF00745">
    <property type="entry name" value="GlutR_dimer"/>
    <property type="match status" value="1"/>
</dbReference>
<dbReference type="Pfam" id="PF05201">
    <property type="entry name" value="GlutR_N"/>
    <property type="match status" value="1"/>
</dbReference>
<dbReference type="InterPro" id="IPR015895">
    <property type="entry name" value="4pyrrol_synth_GluRdtase_N"/>
</dbReference>
<protein>
    <recommendedName>
        <fullName evidence="10">Glutamyl-tRNA reductase</fullName>
        <ecNumber evidence="10">1.2.1.70</ecNumber>
    </recommendedName>
</protein>
<keyword evidence="6 10" id="KW-0521">NADP</keyword>
<comment type="similarity">
    <text evidence="3">Belongs to the HMBS family.</text>
</comment>
<dbReference type="NCBIfam" id="TIGR01035">
    <property type="entry name" value="hemA"/>
    <property type="match status" value="1"/>
</dbReference>
<evidence type="ECO:0000313" key="15">
    <source>
        <dbReference type="EMBL" id="KAK3604263.1"/>
    </source>
</evidence>
<reference evidence="15" key="1">
    <citation type="journal article" date="2021" name="Genome Biol. Evol.">
        <title>A High-Quality Reference Genome for a Parasitic Bivalve with Doubly Uniparental Inheritance (Bivalvia: Unionida).</title>
        <authorList>
            <person name="Smith C.H."/>
        </authorList>
    </citation>
    <scope>NUCLEOTIDE SEQUENCE</scope>
    <source>
        <strain evidence="15">CHS0354</strain>
    </source>
</reference>
<dbReference type="PROSITE" id="PS00747">
    <property type="entry name" value="GLUTR"/>
    <property type="match status" value="1"/>
</dbReference>
<feature type="domain" description="Tetrapyrrole biosynthesis glutamyl-tRNA reductase dimerisation" evidence="11">
    <location>
        <begin position="329"/>
        <end position="426"/>
    </location>
</feature>
<evidence type="ECO:0000256" key="7">
    <source>
        <dbReference type="ARBA" id="ARBA00023002"/>
    </source>
</evidence>